<dbReference type="EMBL" id="VUNR01000038">
    <property type="protein sequence ID" value="MSU09886.1"/>
    <property type="molecule type" value="Genomic_DNA"/>
</dbReference>
<evidence type="ECO:0000313" key="2">
    <source>
        <dbReference type="Proteomes" id="UP000433181"/>
    </source>
</evidence>
<dbReference type="InterPro" id="IPR014997">
    <property type="entry name" value="DUF1847"/>
</dbReference>
<organism evidence="1 2">
    <name type="scientific">Anaerovibrio slackiae</name>
    <dbReference type="NCBI Taxonomy" id="2652309"/>
    <lineage>
        <taxon>Bacteria</taxon>
        <taxon>Bacillati</taxon>
        <taxon>Bacillota</taxon>
        <taxon>Negativicutes</taxon>
        <taxon>Selenomonadales</taxon>
        <taxon>Selenomonadaceae</taxon>
        <taxon>Anaerovibrio</taxon>
    </lineage>
</organism>
<gene>
    <name evidence="1" type="ORF">FYJ84_12975</name>
</gene>
<proteinExistence type="predicted"/>
<dbReference type="Pfam" id="PF08901">
    <property type="entry name" value="DUF1847"/>
    <property type="match status" value="1"/>
</dbReference>
<protein>
    <submittedName>
        <fullName evidence="1">DUF1847 domain-containing protein</fullName>
    </submittedName>
</protein>
<dbReference type="RefSeq" id="WP_154408045.1">
    <property type="nucleotide sequence ID" value="NZ_VUNR01000038.1"/>
</dbReference>
<dbReference type="AlphaFoldDB" id="A0A6I2UMA2"/>
<name>A0A6I2UMA2_9FIRM</name>
<keyword evidence="2" id="KW-1185">Reference proteome</keyword>
<reference evidence="1 2" key="1">
    <citation type="submission" date="2019-08" db="EMBL/GenBank/DDBJ databases">
        <title>In-depth cultivation of the pig gut microbiome towards novel bacterial diversity and tailored functional studies.</title>
        <authorList>
            <person name="Wylensek D."/>
            <person name="Hitch T.C.A."/>
            <person name="Clavel T."/>
        </authorList>
    </citation>
    <scope>NUCLEOTIDE SEQUENCE [LARGE SCALE GENOMIC DNA]</scope>
    <source>
        <strain evidence="1 2">WCA-693-APC-5D-A</strain>
    </source>
</reference>
<evidence type="ECO:0000313" key="1">
    <source>
        <dbReference type="EMBL" id="MSU09886.1"/>
    </source>
</evidence>
<sequence>MLGDCANCNCNHMCYAKGKSCVEIDQDKALAIYDKEERRIMKAAAYVEATFYMKYTRLQETAEFAKRMGYKTIGLGFCMGIQDEAKLFARYFTQQGFEVKSVCCKNCGINKDVLKLKKVSKDNPVEPMCNPKGQAQYLNEHGAELFVSAGLCVGHDALFAKACNGPVTTLVVKDRVLGNNPMSVVYSSYWKGKLNLK</sequence>
<dbReference type="Proteomes" id="UP000433181">
    <property type="component" value="Unassembled WGS sequence"/>
</dbReference>
<comment type="caution">
    <text evidence="1">The sequence shown here is derived from an EMBL/GenBank/DDBJ whole genome shotgun (WGS) entry which is preliminary data.</text>
</comment>
<accession>A0A6I2UMA2</accession>
<dbReference type="GeneID" id="96779839"/>